<dbReference type="AlphaFoldDB" id="A0A846MYW6"/>
<accession>A0A846MYW6</accession>
<dbReference type="InterPro" id="IPR012827">
    <property type="entry name" value="Hemerythrin_metal-bd"/>
</dbReference>
<dbReference type="NCBIfam" id="NF033749">
    <property type="entry name" value="bact_hemeryth"/>
    <property type="match status" value="1"/>
</dbReference>
<evidence type="ECO:0000313" key="7">
    <source>
        <dbReference type="Proteomes" id="UP000570514"/>
    </source>
</evidence>
<keyword evidence="7" id="KW-1185">Reference proteome</keyword>
<evidence type="ECO:0000256" key="1">
    <source>
        <dbReference type="ARBA" id="ARBA00010587"/>
    </source>
</evidence>
<dbReference type="InterPro" id="IPR012312">
    <property type="entry name" value="Hemerythrin-like"/>
</dbReference>
<keyword evidence="4" id="KW-0408">Iron</keyword>
<evidence type="ECO:0000313" key="6">
    <source>
        <dbReference type="EMBL" id="NIK88834.1"/>
    </source>
</evidence>
<comment type="caution">
    <text evidence="6">The sequence shown here is derived from an EMBL/GenBank/DDBJ whole genome shotgun (WGS) entry which is preliminary data.</text>
</comment>
<dbReference type="NCBIfam" id="TIGR02481">
    <property type="entry name" value="hemeryth_dom"/>
    <property type="match status" value="1"/>
</dbReference>
<evidence type="ECO:0000256" key="4">
    <source>
        <dbReference type="ARBA" id="ARBA00023004"/>
    </source>
</evidence>
<dbReference type="CDD" id="cd12107">
    <property type="entry name" value="Hemerythrin"/>
    <property type="match status" value="1"/>
</dbReference>
<name>A0A846MYW6_9PROT</name>
<evidence type="ECO:0000256" key="2">
    <source>
        <dbReference type="ARBA" id="ARBA00022621"/>
    </source>
</evidence>
<feature type="domain" description="Hemerythrin-like" evidence="5">
    <location>
        <begin position="13"/>
        <end position="123"/>
    </location>
</feature>
<evidence type="ECO:0000259" key="5">
    <source>
        <dbReference type="Pfam" id="PF01814"/>
    </source>
</evidence>
<gene>
    <name evidence="6" type="ORF">FHS83_002152</name>
</gene>
<reference evidence="6 7" key="1">
    <citation type="submission" date="2020-03" db="EMBL/GenBank/DDBJ databases">
        <title>Genomic Encyclopedia of Type Strains, Phase IV (KMG-IV): sequencing the most valuable type-strain genomes for metagenomic binning, comparative biology and taxonomic classification.</title>
        <authorList>
            <person name="Goeker M."/>
        </authorList>
    </citation>
    <scope>NUCLEOTIDE SEQUENCE [LARGE SCALE GENOMIC DNA]</scope>
    <source>
        <strain evidence="6 7">DSM 19867</strain>
    </source>
</reference>
<dbReference type="PROSITE" id="PS00550">
    <property type="entry name" value="HEMERYTHRINS"/>
    <property type="match status" value="1"/>
</dbReference>
<keyword evidence="3" id="KW-0479">Metal-binding</keyword>
<proteinExistence type="inferred from homology"/>
<dbReference type="Pfam" id="PF01814">
    <property type="entry name" value="Hemerythrin"/>
    <property type="match status" value="1"/>
</dbReference>
<evidence type="ECO:0000256" key="3">
    <source>
        <dbReference type="ARBA" id="ARBA00022723"/>
    </source>
</evidence>
<sequence>MALMTWDEALGNGVASIDDQHRELVSLMNALYDSASTGEPRDTVRLFDQLLEHTVAHFRHEESLFINTGYPEAERHRRHHELLTAKAIEYRDCAAKGDMMALRAEVLPRLATSLTMHIQKDDKDTCAFLCSMGVA</sequence>
<dbReference type="InterPro" id="IPR035938">
    <property type="entry name" value="Hemerythrin-like_sf"/>
</dbReference>
<organism evidence="6 7">
    <name type="scientific">Rhizomicrobium palustre</name>
    <dbReference type="NCBI Taxonomy" id="189966"/>
    <lineage>
        <taxon>Bacteria</taxon>
        <taxon>Pseudomonadati</taxon>
        <taxon>Pseudomonadota</taxon>
        <taxon>Alphaproteobacteria</taxon>
        <taxon>Micropepsales</taxon>
        <taxon>Micropepsaceae</taxon>
        <taxon>Rhizomicrobium</taxon>
    </lineage>
</organism>
<dbReference type="PANTHER" id="PTHR37164:SF1">
    <property type="entry name" value="BACTERIOHEMERYTHRIN"/>
    <property type="match status" value="1"/>
</dbReference>
<keyword evidence="2" id="KW-0813">Transport</keyword>
<dbReference type="EMBL" id="JAASRM010000001">
    <property type="protein sequence ID" value="NIK88834.1"/>
    <property type="molecule type" value="Genomic_DNA"/>
</dbReference>
<dbReference type="SUPFAM" id="SSF47188">
    <property type="entry name" value="Hemerythrin-like"/>
    <property type="match status" value="1"/>
</dbReference>
<protein>
    <submittedName>
        <fullName evidence="6">Hemerythrin-like metal-binding protein</fullName>
    </submittedName>
</protein>
<dbReference type="RefSeq" id="WP_167082975.1">
    <property type="nucleotide sequence ID" value="NZ_BAAADC010000001.1"/>
</dbReference>
<dbReference type="PANTHER" id="PTHR37164">
    <property type="entry name" value="BACTERIOHEMERYTHRIN"/>
    <property type="match status" value="1"/>
</dbReference>
<dbReference type="Gene3D" id="1.20.120.50">
    <property type="entry name" value="Hemerythrin-like"/>
    <property type="match status" value="1"/>
</dbReference>
<comment type="similarity">
    <text evidence="1">Belongs to the hemerythrin family.</text>
</comment>
<dbReference type="InterPro" id="IPR016131">
    <property type="entry name" value="Haemerythrin_Fe_BS"/>
</dbReference>
<dbReference type="GO" id="GO:0005344">
    <property type="term" value="F:oxygen carrier activity"/>
    <property type="evidence" value="ECO:0007669"/>
    <property type="project" value="UniProtKB-KW"/>
</dbReference>
<dbReference type="GO" id="GO:0046872">
    <property type="term" value="F:metal ion binding"/>
    <property type="evidence" value="ECO:0007669"/>
    <property type="project" value="UniProtKB-KW"/>
</dbReference>
<dbReference type="InterPro" id="IPR050669">
    <property type="entry name" value="Hemerythrin"/>
</dbReference>
<dbReference type="Proteomes" id="UP000570514">
    <property type="component" value="Unassembled WGS sequence"/>
</dbReference>
<keyword evidence="2" id="KW-0561">Oxygen transport</keyword>